<gene>
    <name evidence="2" type="ORF">LSALG_LOCUS24676</name>
</gene>
<proteinExistence type="predicted"/>
<evidence type="ECO:0000313" key="2">
    <source>
        <dbReference type="EMBL" id="CAI9285194.1"/>
    </source>
</evidence>
<evidence type="ECO:0000256" key="1">
    <source>
        <dbReference type="SAM" id="MobiDB-lite"/>
    </source>
</evidence>
<feature type="compositionally biased region" description="Basic and acidic residues" evidence="1">
    <location>
        <begin position="65"/>
        <end position="88"/>
    </location>
</feature>
<feature type="region of interest" description="Disordered" evidence="1">
    <location>
        <begin position="42"/>
        <end position="127"/>
    </location>
</feature>
<dbReference type="Proteomes" id="UP001177003">
    <property type="component" value="Chromosome 5"/>
</dbReference>
<sequence length="217" mass="24777">MRNTRTSSFKLKFKNTQETVLNLDEDDDDFVALPIEYEAEGVRSEQIDRNIVGSRKTKKQKKKTSRSEHAKNNVESGKSDVNKNKEETIPSDNTFVRRMKRKGFARSAHAKDSNKSSEASGERKKTKKSKCVTFGEYEWVVNDAHSKKSPKRKKGKIGHENVNIKTKEEKVRKVSKDHPEGYRRLATRMTPDRISAAVKVMSPAQKLGLCVLVLVHF</sequence>
<feature type="compositionally biased region" description="Basic and acidic residues" evidence="1">
    <location>
        <begin position="109"/>
        <end position="123"/>
    </location>
</feature>
<keyword evidence="3" id="KW-1185">Reference proteome</keyword>
<evidence type="ECO:0000313" key="3">
    <source>
        <dbReference type="Proteomes" id="UP001177003"/>
    </source>
</evidence>
<feature type="compositionally biased region" description="Basic residues" evidence="1">
    <location>
        <begin position="55"/>
        <end position="64"/>
    </location>
</feature>
<organism evidence="2 3">
    <name type="scientific">Lactuca saligna</name>
    <name type="common">Willowleaf lettuce</name>
    <dbReference type="NCBI Taxonomy" id="75948"/>
    <lineage>
        <taxon>Eukaryota</taxon>
        <taxon>Viridiplantae</taxon>
        <taxon>Streptophyta</taxon>
        <taxon>Embryophyta</taxon>
        <taxon>Tracheophyta</taxon>
        <taxon>Spermatophyta</taxon>
        <taxon>Magnoliopsida</taxon>
        <taxon>eudicotyledons</taxon>
        <taxon>Gunneridae</taxon>
        <taxon>Pentapetalae</taxon>
        <taxon>asterids</taxon>
        <taxon>campanulids</taxon>
        <taxon>Asterales</taxon>
        <taxon>Asteraceae</taxon>
        <taxon>Cichorioideae</taxon>
        <taxon>Cichorieae</taxon>
        <taxon>Lactucinae</taxon>
        <taxon>Lactuca</taxon>
    </lineage>
</organism>
<name>A0AA35Z3G2_LACSI</name>
<reference evidence="2" key="1">
    <citation type="submission" date="2023-04" db="EMBL/GenBank/DDBJ databases">
        <authorList>
            <person name="Vijverberg K."/>
            <person name="Xiong W."/>
            <person name="Schranz E."/>
        </authorList>
    </citation>
    <scope>NUCLEOTIDE SEQUENCE</scope>
</reference>
<protein>
    <submittedName>
        <fullName evidence="2">Uncharacterized protein</fullName>
    </submittedName>
</protein>
<dbReference type="AlphaFoldDB" id="A0AA35Z3G2"/>
<accession>A0AA35Z3G2</accession>
<dbReference type="EMBL" id="OX465081">
    <property type="protein sequence ID" value="CAI9285194.1"/>
    <property type="molecule type" value="Genomic_DNA"/>
</dbReference>